<name>A0A1Y2M3G7_EPING</name>
<evidence type="ECO:0000256" key="7">
    <source>
        <dbReference type="ARBA" id="ARBA00022694"/>
    </source>
</evidence>
<feature type="compositionally biased region" description="Acidic residues" evidence="14">
    <location>
        <begin position="106"/>
        <end position="115"/>
    </location>
</feature>
<dbReference type="GO" id="GO:0005634">
    <property type="term" value="C:nucleus"/>
    <property type="evidence" value="ECO:0007669"/>
    <property type="project" value="UniProtKB-SubCell"/>
</dbReference>
<dbReference type="AlphaFoldDB" id="A0A1Y2M3G7"/>
<keyword evidence="11" id="KW-0804">Transcription</keyword>
<feature type="region of interest" description="Disordered" evidence="14">
    <location>
        <begin position="16"/>
        <end position="59"/>
    </location>
</feature>
<evidence type="ECO:0000256" key="6">
    <source>
        <dbReference type="ARBA" id="ARBA00022454"/>
    </source>
</evidence>
<keyword evidence="6" id="KW-0158">Chromosome</keyword>
<evidence type="ECO:0000256" key="13">
    <source>
        <dbReference type="ARBA" id="ARBA00025393"/>
    </source>
</evidence>
<evidence type="ECO:0000256" key="2">
    <source>
        <dbReference type="ARBA" id="ARBA00004574"/>
    </source>
</evidence>
<keyword evidence="8" id="KW-0779">Telomere</keyword>
<evidence type="ECO:0000256" key="5">
    <source>
        <dbReference type="ARBA" id="ARBA00019746"/>
    </source>
</evidence>
<evidence type="ECO:0000256" key="4">
    <source>
        <dbReference type="ARBA" id="ARBA00011534"/>
    </source>
</evidence>
<dbReference type="InParanoid" id="A0A1Y2M3G7"/>
<evidence type="ECO:0000256" key="10">
    <source>
        <dbReference type="ARBA" id="ARBA00023159"/>
    </source>
</evidence>
<dbReference type="InterPro" id="IPR014849">
    <property type="entry name" value="EKC/KEOPS_Gon7"/>
</dbReference>
<feature type="compositionally biased region" description="Low complexity" evidence="14">
    <location>
        <begin position="16"/>
        <end position="44"/>
    </location>
</feature>
<comment type="similarity">
    <text evidence="3">Belongs to the GON7 family.</text>
</comment>
<gene>
    <name evidence="15" type="ORF">B5807_05246</name>
</gene>
<dbReference type="EMBL" id="KZ107842">
    <property type="protein sequence ID" value="OSS49997.1"/>
    <property type="molecule type" value="Genomic_DNA"/>
</dbReference>
<comment type="subunit">
    <text evidence="4">Component of the EKC/KEOPS complex composed of at least BUD32, CGI121, GON7, KAE1 and PCC1; the whole complex dimerizes.</text>
</comment>
<protein>
    <recommendedName>
        <fullName evidence="5">EKC/KEOPS complex subunit GON7</fullName>
    </recommendedName>
</protein>
<sequence>MFANAHAHALFLDRSWAVPAQPSAPPSRRSTSAAMSTLSAAYASPSGTHELSAPLPAASASSSTTDRVAYFADLQSSLRTLQGDINTFLTQKMADDKAGDAKEEENYGEEVVEED</sequence>
<evidence type="ECO:0000256" key="9">
    <source>
        <dbReference type="ARBA" id="ARBA00023015"/>
    </source>
</evidence>
<dbReference type="Pfam" id="PF08738">
    <property type="entry name" value="Gon7"/>
    <property type="match status" value="1"/>
</dbReference>
<keyword evidence="9" id="KW-0805">Transcription regulation</keyword>
<comment type="subcellular location">
    <subcellularLocation>
        <location evidence="2">Chromosome</location>
        <location evidence="2">Telomere</location>
    </subcellularLocation>
    <subcellularLocation>
        <location evidence="1">Nucleus</location>
    </subcellularLocation>
</comment>
<reference evidence="15 16" key="1">
    <citation type="journal article" date="2017" name="Genome Announc.">
        <title>Genome sequence of the saprophytic ascomycete Epicoccum nigrum ICMP 19927 strain isolated from New Zealand.</title>
        <authorList>
            <person name="Fokin M."/>
            <person name="Fleetwood D."/>
            <person name="Weir B.S."/>
            <person name="Villas-Boas S.G."/>
        </authorList>
    </citation>
    <scope>NUCLEOTIDE SEQUENCE [LARGE SCALE GENOMIC DNA]</scope>
    <source>
        <strain evidence="15 16">ICMP 19927</strain>
    </source>
</reference>
<keyword evidence="7" id="KW-0819">tRNA processing</keyword>
<evidence type="ECO:0000256" key="8">
    <source>
        <dbReference type="ARBA" id="ARBA00022895"/>
    </source>
</evidence>
<feature type="compositionally biased region" description="Basic and acidic residues" evidence="14">
    <location>
        <begin position="93"/>
        <end position="105"/>
    </location>
</feature>
<comment type="function">
    <text evidence="13">Component of the EKC/KEOPS complex that is required for the formation of a threonylcarbamoyl group on adenosine at position 37 (t(6)A37) in tRNAs that read codons beginning with adenine. The complex is probably involved in the transfer of the threonylcarbamoyl moiety of threonylcarbamoyl-AMP (TC-AMP) to the N6 group of A37. GON7 likely plays a supporting role to the catalytic subunit KAE1 in the complex. The EKC/KEOPS complex also promotes both telomere uncapping and telomere elongation. The complex is required for efficient recruitment of transcriptional coactivators.</text>
</comment>
<dbReference type="Proteomes" id="UP000193240">
    <property type="component" value="Unassembled WGS sequence"/>
</dbReference>
<accession>A0A1Y2M3G7</accession>
<feature type="region of interest" description="Disordered" evidence="14">
    <location>
        <begin position="93"/>
        <end position="115"/>
    </location>
</feature>
<keyword evidence="16" id="KW-1185">Reference proteome</keyword>
<dbReference type="OMA" id="PFKVAHT"/>
<dbReference type="GO" id="GO:0000781">
    <property type="term" value="C:chromosome, telomeric region"/>
    <property type="evidence" value="ECO:0007669"/>
    <property type="project" value="UniProtKB-SubCell"/>
</dbReference>
<evidence type="ECO:0000313" key="15">
    <source>
        <dbReference type="EMBL" id="OSS49997.1"/>
    </source>
</evidence>
<keyword evidence="12" id="KW-0539">Nucleus</keyword>
<evidence type="ECO:0000313" key="16">
    <source>
        <dbReference type="Proteomes" id="UP000193240"/>
    </source>
</evidence>
<evidence type="ECO:0000256" key="11">
    <source>
        <dbReference type="ARBA" id="ARBA00023163"/>
    </source>
</evidence>
<dbReference type="GO" id="GO:0008033">
    <property type="term" value="P:tRNA processing"/>
    <property type="evidence" value="ECO:0007669"/>
    <property type="project" value="UniProtKB-KW"/>
</dbReference>
<keyword evidence="10" id="KW-0010">Activator</keyword>
<evidence type="ECO:0000256" key="12">
    <source>
        <dbReference type="ARBA" id="ARBA00023242"/>
    </source>
</evidence>
<proteinExistence type="inferred from homology"/>
<evidence type="ECO:0000256" key="14">
    <source>
        <dbReference type="SAM" id="MobiDB-lite"/>
    </source>
</evidence>
<organism evidence="15 16">
    <name type="scientific">Epicoccum nigrum</name>
    <name type="common">Soil fungus</name>
    <name type="synonym">Epicoccum purpurascens</name>
    <dbReference type="NCBI Taxonomy" id="105696"/>
    <lineage>
        <taxon>Eukaryota</taxon>
        <taxon>Fungi</taxon>
        <taxon>Dikarya</taxon>
        <taxon>Ascomycota</taxon>
        <taxon>Pezizomycotina</taxon>
        <taxon>Dothideomycetes</taxon>
        <taxon>Pleosporomycetidae</taxon>
        <taxon>Pleosporales</taxon>
        <taxon>Pleosporineae</taxon>
        <taxon>Didymellaceae</taxon>
        <taxon>Epicoccum</taxon>
    </lineage>
</organism>
<evidence type="ECO:0000256" key="1">
    <source>
        <dbReference type="ARBA" id="ARBA00004123"/>
    </source>
</evidence>
<evidence type="ECO:0000256" key="3">
    <source>
        <dbReference type="ARBA" id="ARBA00008529"/>
    </source>
</evidence>